<accession>A0A9D4M7B8</accession>
<reference evidence="1" key="1">
    <citation type="journal article" date="2019" name="bioRxiv">
        <title>The Genome of the Zebra Mussel, Dreissena polymorpha: A Resource for Invasive Species Research.</title>
        <authorList>
            <person name="McCartney M.A."/>
            <person name="Auch B."/>
            <person name="Kono T."/>
            <person name="Mallez S."/>
            <person name="Zhang Y."/>
            <person name="Obille A."/>
            <person name="Becker A."/>
            <person name="Abrahante J.E."/>
            <person name="Garbe J."/>
            <person name="Badalamenti J.P."/>
            <person name="Herman A."/>
            <person name="Mangelson H."/>
            <person name="Liachko I."/>
            <person name="Sullivan S."/>
            <person name="Sone E.D."/>
            <person name="Koren S."/>
            <person name="Silverstein K.A.T."/>
            <person name="Beckman K.B."/>
            <person name="Gohl D.M."/>
        </authorList>
    </citation>
    <scope>NUCLEOTIDE SEQUENCE</scope>
    <source>
        <strain evidence="1">Duluth1</strain>
        <tissue evidence="1">Whole animal</tissue>
    </source>
</reference>
<keyword evidence="2" id="KW-1185">Reference proteome</keyword>
<organism evidence="1 2">
    <name type="scientific">Dreissena polymorpha</name>
    <name type="common">Zebra mussel</name>
    <name type="synonym">Mytilus polymorpha</name>
    <dbReference type="NCBI Taxonomy" id="45954"/>
    <lineage>
        <taxon>Eukaryota</taxon>
        <taxon>Metazoa</taxon>
        <taxon>Spiralia</taxon>
        <taxon>Lophotrochozoa</taxon>
        <taxon>Mollusca</taxon>
        <taxon>Bivalvia</taxon>
        <taxon>Autobranchia</taxon>
        <taxon>Heteroconchia</taxon>
        <taxon>Euheterodonta</taxon>
        <taxon>Imparidentia</taxon>
        <taxon>Neoheterodontei</taxon>
        <taxon>Myida</taxon>
        <taxon>Dreissenoidea</taxon>
        <taxon>Dreissenidae</taxon>
        <taxon>Dreissena</taxon>
    </lineage>
</organism>
<proteinExistence type="predicted"/>
<comment type="caution">
    <text evidence="1">The sequence shown here is derived from an EMBL/GenBank/DDBJ whole genome shotgun (WGS) entry which is preliminary data.</text>
</comment>
<gene>
    <name evidence="1" type="ORF">DPMN_034307</name>
</gene>
<dbReference type="EMBL" id="JAIWYP010000002">
    <property type="protein sequence ID" value="KAH3871113.1"/>
    <property type="molecule type" value="Genomic_DNA"/>
</dbReference>
<evidence type="ECO:0000313" key="1">
    <source>
        <dbReference type="EMBL" id="KAH3871113.1"/>
    </source>
</evidence>
<dbReference type="AlphaFoldDB" id="A0A9D4M7B8"/>
<evidence type="ECO:0000313" key="2">
    <source>
        <dbReference type="Proteomes" id="UP000828390"/>
    </source>
</evidence>
<name>A0A9D4M7B8_DREPO</name>
<reference evidence="1" key="2">
    <citation type="submission" date="2020-11" db="EMBL/GenBank/DDBJ databases">
        <authorList>
            <person name="McCartney M.A."/>
            <person name="Auch B."/>
            <person name="Kono T."/>
            <person name="Mallez S."/>
            <person name="Becker A."/>
            <person name="Gohl D.M."/>
            <person name="Silverstein K.A.T."/>
            <person name="Koren S."/>
            <person name="Bechman K.B."/>
            <person name="Herman A."/>
            <person name="Abrahante J.E."/>
            <person name="Garbe J."/>
        </authorList>
    </citation>
    <scope>NUCLEOTIDE SEQUENCE</scope>
    <source>
        <strain evidence="1">Duluth1</strain>
        <tissue evidence="1">Whole animal</tissue>
    </source>
</reference>
<dbReference type="Proteomes" id="UP000828390">
    <property type="component" value="Unassembled WGS sequence"/>
</dbReference>
<protein>
    <submittedName>
        <fullName evidence="1">Uncharacterized protein</fullName>
    </submittedName>
</protein>
<sequence length="75" mass="8498">MHTLKLFSWSSDAVEITDTDLRWRRSSHAAITAILPSSRARQSDFGLALTRSLENQDRRKSIATRRKSIAVLRGS</sequence>